<dbReference type="EMBL" id="CP001339">
    <property type="protein sequence ID" value="ACL73709.1"/>
    <property type="molecule type" value="Genomic_DNA"/>
</dbReference>
<dbReference type="Pfam" id="PF08281">
    <property type="entry name" value="Sigma70_r4_2"/>
    <property type="match status" value="1"/>
</dbReference>
<evidence type="ECO:0000313" key="7">
    <source>
        <dbReference type="EMBL" id="ACL73709.1"/>
    </source>
</evidence>
<dbReference type="GO" id="GO:0016987">
    <property type="term" value="F:sigma factor activity"/>
    <property type="evidence" value="ECO:0007669"/>
    <property type="project" value="UniProtKB-KW"/>
</dbReference>
<proteinExistence type="inferred from homology"/>
<dbReference type="SUPFAM" id="SSF88659">
    <property type="entry name" value="Sigma3 and sigma4 domains of RNA polymerase sigma factors"/>
    <property type="match status" value="1"/>
</dbReference>
<reference evidence="7 8" key="1">
    <citation type="journal article" date="2011" name="Stand. Genomic Sci.">
        <title>Complete genome sequence of 'Thioalkalivibrio sulfidophilus' HL-EbGr7.</title>
        <authorList>
            <person name="Muyzer G."/>
            <person name="Sorokin D.Y."/>
            <person name="Mavromatis K."/>
            <person name="Lapidus A."/>
            <person name="Clum A."/>
            <person name="Ivanova N."/>
            <person name="Pati A."/>
            <person name="d'Haeseleer P."/>
            <person name="Woyke T."/>
            <person name="Kyrpides N.C."/>
        </authorList>
    </citation>
    <scope>NUCLEOTIDE SEQUENCE [LARGE SCALE GENOMIC DNA]</scope>
    <source>
        <strain evidence="7 8">HL-EbGR7</strain>
    </source>
</reference>
<dbReference type="Gene3D" id="1.10.1740.10">
    <property type="match status" value="1"/>
</dbReference>
<dbReference type="AlphaFoldDB" id="B8GMC2"/>
<feature type="domain" description="RNA polymerase sigma-70 region 2" evidence="5">
    <location>
        <begin position="55"/>
        <end position="123"/>
    </location>
</feature>
<dbReference type="eggNOG" id="COG1595">
    <property type="taxonomic scope" value="Bacteria"/>
</dbReference>
<accession>B8GMC2</accession>
<protein>
    <submittedName>
        <fullName evidence="7">RNA polymerase, sigma-24 subunit, ECF subfamily</fullName>
    </submittedName>
</protein>
<dbReference type="Pfam" id="PF04542">
    <property type="entry name" value="Sigma70_r2"/>
    <property type="match status" value="1"/>
</dbReference>
<dbReference type="CDD" id="cd06171">
    <property type="entry name" value="Sigma70_r4"/>
    <property type="match status" value="1"/>
</dbReference>
<sequence length="214" mass="23998">MPRSGAPTRRIPLLSSFLYRVSAPKPDTPVTDPNPDLEKLLSACALGDRDAFQRLYLATSPKLFGIAVRILGSEAQAEECLQDAYVKIWQRAGDYRPHLASPVTWLVTIVRNGALDRLRRNRRQLELADPAHLEFLMDEHATAPGPAGEESDAVLLRECLKQLREDQRRCIEIAYFEGLSHGEVAERTGNALGTVKTWIRRGLQELRRCLDASV</sequence>
<dbReference type="PANTHER" id="PTHR43133:SF62">
    <property type="entry name" value="RNA POLYMERASE SIGMA FACTOR SIGZ"/>
    <property type="match status" value="1"/>
</dbReference>
<feature type="domain" description="RNA polymerase sigma factor 70 region 4 type 2" evidence="6">
    <location>
        <begin position="155"/>
        <end position="206"/>
    </location>
</feature>
<dbReference type="KEGG" id="tgr:Tgr7_2634"/>
<dbReference type="InterPro" id="IPR039425">
    <property type="entry name" value="RNA_pol_sigma-70-like"/>
</dbReference>
<organism evidence="7 8">
    <name type="scientific">Thioalkalivibrio sulfidiphilus (strain HL-EbGR7)</name>
    <dbReference type="NCBI Taxonomy" id="396588"/>
    <lineage>
        <taxon>Bacteria</taxon>
        <taxon>Pseudomonadati</taxon>
        <taxon>Pseudomonadota</taxon>
        <taxon>Gammaproteobacteria</taxon>
        <taxon>Chromatiales</taxon>
        <taxon>Ectothiorhodospiraceae</taxon>
        <taxon>Thioalkalivibrio</taxon>
    </lineage>
</organism>
<evidence type="ECO:0000256" key="2">
    <source>
        <dbReference type="ARBA" id="ARBA00023015"/>
    </source>
</evidence>
<evidence type="ECO:0000313" key="8">
    <source>
        <dbReference type="Proteomes" id="UP000002383"/>
    </source>
</evidence>
<dbReference type="Proteomes" id="UP000002383">
    <property type="component" value="Chromosome"/>
</dbReference>
<dbReference type="InterPro" id="IPR007627">
    <property type="entry name" value="RNA_pol_sigma70_r2"/>
</dbReference>
<keyword evidence="4" id="KW-0804">Transcription</keyword>
<dbReference type="InterPro" id="IPR013325">
    <property type="entry name" value="RNA_pol_sigma_r2"/>
</dbReference>
<keyword evidence="8" id="KW-1185">Reference proteome</keyword>
<dbReference type="InterPro" id="IPR013324">
    <property type="entry name" value="RNA_pol_sigma_r3/r4-like"/>
</dbReference>
<dbReference type="InterPro" id="IPR013249">
    <property type="entry name" value="RNA_pol_sigma70_r4_t2"/>
</dbReference>
<evidence type="ECO:0000259" key="6">
    <source>
        <dbReference type="Pfam" id="PF08281"/>
    </source>
</evidence>
<dbReference type="InterPro" id="IPR036388">
    <property type="entry name" value="WH-like_DNA-bd_sf"/>
</dbReference>
<comment type="similarity">
    <text evidence="1">Belongs to the sigma-70 factor family. ECF subfamily.</text>
</comment>
<dbReference type="NCBIfam" id="TIGR02937">
    <property type="entry name" value="sigma70-ECF"/>
    <property type="match status" value="1"/>
</dbReference>
<keyword evidence="3" id="KW-0731">Sigma factor</keyword>
<keyword evidence="2" id="KW-0805">Transcription regulation</keyword>
<evidence type="ECO:0000259" key="5">
    <source>
        <dbReference type="Pfam" id="PF04542"/>
    </source>
</evidence>
<dbReference type="STRING" id="396588.Tgr7_2634"/>
<dbReference type="GO" id="GO:0006352">
    <property type="term" value="P:DNA-templated transcription initiation"/>
    <property type="evidence" value="ECO:0007669"/>
    <property type="project" value="InterPro"/>
</dbReference>
<dbReference type="GO" id="GO:0003677">
    <property type="term" value="F:DNA binding"/>
    <property type="evidence" value="ECO:0007669"/>
    <property type="project" value="InterPro"/>
</dbReference>
<evidence type="ECO:0000256" key="3">
    <source>
        <dbReference type="ARBA" id="ARBA00023082"/>
    </source>
</evidence>
<dbReference type="HOGENOM" id="CLU_047691_9_3_6"/>
<evidence type="ECO:0000256" key="1">
    <source>
        <dbReference type="ARBA" id="ARBA00010641"/>
    </source>
</evidence>
<evidence type="ECO:0000256" key="4">
    <source>
        <dbReference type="ARBA" id="ARBA00023163"/>
    </source>
</evidence>
<dbReference type="SUPFAM" id="SSF88946">
    <property type="entry name" value="Sigma2 domain of RNA polymerase sigma factors"/>
    <property type="match status" value="1"/>
</dbReference>
<name>B8GMC2_THISH</name>
<gene>
    <name evidence="7" type="ordered locus">Tgr7_2634</name>
</gene>
<dbReference type="PANTHER" id="PTHR43133">
    <property type="entry name" value="RNA POLYMERASE ECF-TYPE SIGMA FACTO"/>
    <property type="match status" value="1"/>
</dbReference>
<dbReference type="Gene3D" id="1.10.10.10">
    <property type="entry name" value="Winged helix-like DNA-binding domain superfamily/Winged helix DNA-binding domain"/>
    <property type="match status" value="1"/>
</dbReference>
<dbReference type="InterPro" id="IPR014284">
    <property type="entry name" value="RNA_pol_sigma-70_dom"/>
</dbReference>